<dbReference type="InterPro" id="IPR005467">
    <property type="entry name" value="His_kinase_dom"/>
</dbReference>
<dbReference type="Gene3D" id="3.30.565.10">
    <property type="entry name" value="Histidine kinase-like ATPase, C-terminal domain"/>
    <property type="match status" value="1"/>
</dbReference>
<dbReference type="SUPFAM" id="SSF55785">
    <property type="entry name" value="PYP-like sensor domain (PAS domain)"/>
    <property type="match status" value="1"/>
</dbReference>
<evidence type="ECO:0000256" key="13">
    <source>
        <dbReference type="SAM" id="Phobius"/>
    </source>
</evidence>
<evidence type="ECO:0000256" key="1">
    <source>
        <dbReference type="ARBA" id="ARBA00000085"/>
    </source>
</evidence>
<feature type="transmembrane region" description="Helical" evidence="13">
    <location>
        <begin position="401"/>
        <end position="422"/>
    </location>
</feature>
<feature type="transmembrane region" description="Helical" evidence="13">
    <location>
        <begin position="113"/>
        <end position="131"/>
    </location>
</feature>
<feature type="transmembrane region" description="Helical" evidence="13">
    <location>
        <begin position="36"/>
        <end position="56"/>
    </location>
</feature>
<dbReference type="InterPro" id="IPR036890">
    <property type="entry name" value="HATPase_C_sf"/>
</dbReference>
<evidence type="ECO:0000256" key="10">
    <source>
        <dbReference type="ARBA" id="ARBA00023136"/>
    </source>
</evidence>
<comment type="similarity">
    <text evidence="3">Belongs to the sodium:solute symporter (SSF) (TC 2.A.21) family.</text>
</comment>
<evidence type="ECO:0000256" key="4">
    <source>
        <dbReference type="ARBA" id="ARBA00012438"/>
    </source>
</evidence>
<dbReference type="Pfam" id="PF12860">
    <property type="entry name" value="PAS_7"/>
    <property type="match status" value="1"/>
</dbReference>
<dbReference type="RefSeq" id="WP_248210231.1">
    <property type="nucleotide sequence ID" value="NZ_JALNMH010000011.1"/>
</dbReference>
<keyword evidence="12" id="KW-0175">Coiled coil</keyword>
<dbReference type="CDD" id="cd00082">
    <property type="entry name" value="HisKA"/>
    <property type="match status" value="1"/>
</dbReference>
<dbReference type="InterPro" id="IPR001789">
    <property type="entry name" value="Sig_transdc_resp-reg_receiver"/>
</dbReference>
<feature type="domain" description="Histidine kinase" evidence="14">
    <location>
        <begin position="743"/>
        <end position="952"/>
    </location>
</feature>
<evidence type="ECO:0000256" key="2">
    <source>
        <dbReference type="ARBA" id="ARBA00004141"/>
    </source>
</evidence>
<dbReference type="InterPro" id="IPR038377">
    <property type="entry name" value="Na/Glc_symporter_sf"/>
</dbReference>
<dbReference type="SMART" id="SM00387">
    <property type="entry name" value="HATPase_c"/>
    <property type="match status" value="1"/>
</dbReference>
<evidence type="ECO:0000256" key="5">
    <source>
        <dbReference type="ARBA" id="ARBA00022553"/>
    </source>
</evidence>
<keyword evidence="10 13" id="KW-0472">Membrane</keyword>
<comment type="catalytic activity">
    <reaction evidence="1">
        <text>ATP + protein L-histidine = ADP + protein N-phospho-L-histidine.</text>
        <dbReference type="EC" id="2.7.13.3"/>
    </reaction>
</comment>
<dbReference type="SUPFAM" id="SSF52172">
    <property type="entry name" value="CheY-like"/>
    <property type="match status" value="1"/>
</dbReference>
<keyword evidence="7 13" id="KW-0812">Transmembrane</keyword>
<feature type="modified residue" description="4-aspartylphosphate" evidence="11">
    <location>
        <position position="1019"/>
    </location>
</feature>
<dbReference type="SMART" id="SM00388">
    <property type="entry name" value="HisKA"/>
    <property type="match status" value="1"/>
</dbReference>
<evidence type="ECO:0000313" key="16">
    <source>
        <dbReference type="EMBL" id="MCK7594660.1"/>
    </source>
</evidence>
<evidence type="ECO:0000256" key="7">
    <source>
        <dbReference type="ARBA" id="ARBA00022692"/>
    </source>
</evidence>
<evidence type="ECO:0000256" key="9">
    <source>
        <dbReference type="ARBA" id="ARBA00022989"/>
    </source>
</evidence>
<dbReference type="CDD" id="cd00075">
    <property type="entry name" value="HATPase"/>
    <property type="match status" value="1"/>
</dbReference>
<evidence type="ECO:0000256" key="3">
    <source>
        <dbReference type="ARBA" id="ARBA00006434"/>
    </source>
</evidence>
<feature type="transmembrane region" description="Helical" evidence="13">
    <location>
        <begin position="322"/>
        <end position="352"/>
    </location>
</feature>
<dbReference type="EC" id="2.7.13.3" evidence="4"/>
<feature type="transmembrane region" description="Helical" evidence="13">
    <location>
        <begin position="429"/>
        <end position="451"/>
    </location>
</feature>
<keyword evidence="8" id="KW-0418">Kinase</keyword>
<dbReference type="Pfam" id="PF00512">
    <property type="entry name" value="HisKA"/>
    <property type="match status" value="1"/>
</dbReference>
<feature type="transmembrane region" description="Helical" evidence="13">
    <location>
        <begin position="6"/>
        <end position="24"/>
    </location>
</feature>
<gene>
    <name evidence="16" type="ORF">M0G41_13385</name>
</gene>
<dbReference type="InterPro" id="IPR001734">
    <property type="entry name" value="Na/solute_symporter"/>
</dbReference>
<keyword evidence="6" id="KW-0808">Transferase</keyword>
<dbReference type="Pfam" id="PF02518">
    <property type="entry name" value="HATPase_c"/>
    <property type="match status" value="1"/>
</dbReference>
<evidence type="ECO:0000256" key="6">
    <source>
        <dbReference type="ARBA" id="ARBA00022679"/>
    </source>
</evidence>
<comment type="subcellular location">
    <subcellularLocation>
        <location evidence="2">Membrane</location>
        <topology evidence="2">Multi-pass membrane protein</topology>
    </subcellularLocation>
</comment>
<dbReference type="InterPro" id="IPR003661">
    <property type="entry name" value="HisK_dim/P_dom"/>
</dbReference>
<dbReference type="Gene3D" id="1.20.1730.10">
    <property type="entry name" value="Sodium/glucose cotransporter"/>
    <property type="match status" value="1"/>
</dbReference>
<name>A0ABT0GKV4_9GAMM</name>
<comment type="caution">
    <text evidence="16">The sequence shown here is derived from an EMBL/GenBank/DDBJ whole genome shotgun (WGS) entry which is preliminary data.</text>
</comment>
<sequence length="1089" mass="117600">MLSAGGVAAGVVAWLILLFLVALWGERHVPRARSAALIYALSLAIYCTSWTFYGTVAQGANYGWWLPPTFLGTILLYVFGLPFLSRLLSTAKGANATSVADFIASRFGQSSGLAALVTGLVVLGMLPYIALQLKAVAMSYSALVAGRSEPPAWQDSAFYVALIMAAFAMLFGTRRTSASEANRGLLQAMAFEAAFKLLAMLAVGAFVVFAVYQGPLDLHAQWSAGVPASETPRWSAYVTLAFLGLTAMFTLPHQFHVGVVECADRGQLRTARWLFPIFLLLISLPIWPLAAAGQLRLSPLGLAPDLFVLGLPLAEDARTLTLLAFLGGIAAATGMVIMASLSLSIMIGNHWVTPWLLRRQGSVHGWLGDVRRVRRIGIAAVLALGYVYSRALGALDSLAEIGAQSFSALAQLAPAVVLGVYWPRLSPRAIGAGLVAGFAVWAWVLILPLLWPTPFGVGAARFGGIDPLSLAVWSSLAVNLLVLAGVQRFAPGGARLSAGPRLGVDALQPIAQRFLGAERARRLLDDAPAANGELEERVAHELTAVIGAASTRLLLDAARVGSDRQIEQVASLVGEAAQAARFSRQVLAAALENMSQGISVVDAELRLVAWNRRYAELFRFPESLLRVGQPIEDLIRHAQEMLGDADDDPAVDKRLEHLRTGTAHLGERRLPDGTIIEIRGAPMSGGGFLTTFTDVTAFRRSEAELTRIAESLEQRVRERTAALDRARSEAEQANLAKSRLLATITHDLAQPLNAARLFGHSLSRRLDQRDGQADVEHLLGALESAESLLSGLLDISRLGAGAMRARPVDVALQEVLDPLLSEFGVLAGEKGLRLRCVPTRAWVHSDPQLLRRVLQNFLANAVRYTERGRLLLGVRRVGDALRVEVWDQGPGIAREHQQVIFEEFRRLDRGGRGLGLGLAIAERIAQLLGSRVELRSWPGKGSVFALRVPRVAARPLEAVAAPAVEHRASLDLSVWVLDNDPAVAAGMRALLEGWGCRVRLLGQRESLHGHIAPDAVLLDYHLDDNVTGLALRRGWPPALRAAPCVLITADHDPAIRQEAEAEGCQVLYKPLKPLALRSLLRRWASAQRH</sequence>
<evidence type="ECO:0000313" key="17">
    <source>
        <dbReference type="Proteomes" id="UP001431449"/>
    </source>
</evidence>
<keyword evidence="5 11" id="KW-0597">Phosphoprotein</keyword>
<dbReference type="PROSITE" id="PS50110">
    <property type="entry name" value="RESPONSE_REGULATORY"/>
    <property type="match status" value="1"/>
</dbReference>
<dbReference type="Gene3D" id="3.30.450.20">
    <property type="entry name" value="PAS domain"/>
    <property type="match status" value="1"/>
</dbReference>
<dbReference type="EMBL" id="JALNMH010000011">
    <property type="protein sequence ID" value="MCK7594660.1"/>
    <property type="molecule type" value="Genomic_DNA"/>
</dbReference>
<dbReference type="SUPFAM" id="SSF47384">
    <property type="entry name" value="Homodimeric domain of signal transducing histidine kinase"/>
    <property type="match status" value="1"/>
</dbReference>
<keyword evidence="17" id="KW-1185">Reference proteome</keyword>
<feature type="transmembrane region" description="Helical" evidence="13">
    <location>
        <begin position="234"/>
        <end position="252"/>
    </location>
</feature>
<feature type="transmembrane region" description="Helical" evidence="13">
    <location>
        <begin position="373"/>
        <end position="389"/>
    </location>
</feature>
<dbReference type="CDD" id="cd00130">
    <property type="entry name" value="PAS"/>
    <property type="match status" value="1"/>
</dbReference>
<evidence type="ECO:0000256" key="8">
    <source>
        <dbReference type="ARBA" id="ARBA00022777"/>
    </source>
</evidence>
<feature type="domain" description="Response regulatory" evidence="15">
    <location>
        <begin position="973"/>
        <end position="1084"/>
    </location>
</feature>
<evidence type="ECO:0000256" key="11">
    <source>
        <dbReference type="PROSITE-ProRule" id="PRU00169"/>
    </source>
</evidence>
<dbReference type="PANTHER" id="PTHR43047">
    <property type="entry name" value="TWO-COMPONENT HISTIDINE PROTEIN KINASE"/>
    <property type="match status" value="1"/>
</dbReference>
<dbReference type="SUPFAM" id="SSF55874">
    <property type="entry name" value="ATPase domain of HSP90 chaperone/DNA topoisomerase II/histidine kinase"/>
    <property type="match status" value="1"/>
</dbReference>
<proteinExistence type="inferred from homology"/>
<feature type="transmembrane region" description="Helical" evidence="13">
    <location>
        <begin position="156"/>
        <end position="173"/>
    </location>
</feature>
<feature type="transmembrane region" description="Helical" evidence="13">
    <location>
        <begin position="273"/>
        <end position="290"/>
    </location>
</feature>
<evidence type="ECO:0000259" key="14">
    <source>
        <dbReference type="PROSITE" id="PS50109"/>
    </source>
</evidence>
<dbReference type="PANTHER" id="PTHR43047:SF9">
    <property type="entry name" value="HISTIDINE KINASE"/>
    <property type="match status" value="1"/>
</dbReference>
<dbReference type="InterPro" id="IPR035965">
    <property type="entry name" value="PAS-like_dom_sf"/>
</dbReference>
<dbReference type="CDD" id="cd00156">
    <property type="entry name" value="REC"/>
    <property type="match status" value="1"/>
</dbReference>
<dbReference type="CDD" id="cd10322">
    <property type="entry name" value="SLC5sbd"/>
    <property type="match status" value="1"/>
</dbReference>
<evidence type="ECO:0000256" key="12">
    <source>
        <dbReference type="SAM" id="Coils"/>
    </source>
</evidence>
<dbReference type="InterPro" id="IPR004358">
    <property type="entry name" value="Sig_transdc_His_kin-like_C"/>
</dbReference>
<dbReference type="InterPro" id="IPR036097">
    <property type="entry name" value="HisK_dim/P_sf"/>
</dbReference>
<feature type="coiled-coil region" evidence="12">
    <location>
        <begin position="709"/>
        <end position="743"/>
    </location>
</feature>
<dbReference type="InterPro" id="IPR003594">
    <property type="entry name" value="HATPase_dom"/>
</dbReference>
<accession>A0ABT0GKV4</accession>
<dbReference type="SMART" id="SM00448">
    <property type="entry name" value="REC"/>
    <property type="match status" value="1"/>
</dbReference>
<dbReference type="PROSITE" id="PS50109">
    <property type="entry name" value="HIS_KIN"/>
    <property type="match status" value="1"/>
</dbReference>
<dbReference type="InterPro" id="IPR000014">
    <property type="entry name" value="PAS"/>
</dbReference>
<keyword evidence="9 13" id="KW-1133">Transmembrane helix</keyword>
<organism evidence="16 17">
    <name type="scientific">Pseudomarimonas salicorniae</name>
    <dbReference type="NCBI Taxonomy" id="2933270"/>
    <lineage>
        <taxon>Bacteria</taxon>
        <taxon>Pseudomonadati</taxon>
        <taxon>Pseudomonadota</taxon>
        <taxon>Gammaproteobacteria</taxon>
        <taxon>Lysobacterales</taxon>
        <taxon>Lysobacteraceae</taxon>
        <taxon>Pseudomarimonas</taxon>
    </lineage>
</organism>
<feature type="transmembrane region" description="Helical" evidence="13">
    <location>
        <begin position="62"/>
        <end position="84"/>
    </location>
</feature>
<dbReference type="InterPro" id="IPR011006">
    <property type="entry name" value="CheY-like_superfamily"/>
</dbReference>
<dbReference type="Gene3D" id="1.10.287.130">
    <property type="match status" value="1"/>
</dbReference>
<feature type="transmembrane region" description="Helical" evidence="13">
    <location>
        <begin position="194"/>
        <end position="214"/>
    </location>
</feature>
<evidence type="ECO:0000259" key="15">
    <source>
        <dbReference type="PROSITE" id="PS50110"/>
    </source>
</evidence>
<dbReference type="Gene3D" id="3.40.50.2300">
    <property type="match status" value="1"/>
</dbReference>
<dbReference type="SMART" id="SM00091">
    <property type="entry name" value="PAS"/>
    <property type="match status" value="1"/>
</dbReference>
<dbReference type="PROSITE" id="PS50283">
    <property type="entry name" value="NA_SOLUT_SYMP_3"/>
    <property type="match status" value="1"/>
</dbReference>
<dbReference type="Proteomes" id="UP001431449">
    <property type="component" value="Unassembled WGS sequence"/>
</dbReference>
<reference evidence="16" key="1">
    <citation type="submission" date="2022-04" db="EMBL/GenBank/DDBJ databases">
        <title>Lysobacter sp. CAU 1642 isolated from sea sand.</title>
        <authorList>
            <person name="Kim W."/>
        </authorList>
    </citation>
    <scope>NUCLEOTIDE SEQUENCE</scope>
    <source>
        <strain evidence="16">CAU 1642</strain>
    </source>
</reference>
<dbReference type="PRINTS" id="PR00344">
    <property type="entry name" value="BCTRLSENSOR"/>
</dbReference>
<protein>
    <recommendedName>
        <fullName evidence="4">histidine kinase</fullName>
        <ecNumber evidence="4">2.7.13.3</ecNumber>
    </recommendedName>
</protein>